<dbReference type="PANTHER" id="PTHR37293">
    <property type="entry name" value="PHAGE REPLICATION PROTEIN-RELATED"/>
    <property type="match status" value="1"/>
</dbReference>
<proteinExistence type="inferred from homology"/>
<accession>B2TP08</accession>
<accession>U4PIS5</accession>
<protein>
    <submittedName>
        <fullName evidence="3">Replication initiation protein</fullName>
    </submittedName>
</protein>
<gene>
    <name evidence="3" type="ordered locus">CLL_A2777</name>
</gene>
<dbReference type="Gene3D" id="1.10.10.630">
    <property type="entry name" value="DnaD domain-like"/>
    <property type="match status" value="1"/>
</dbReference>
<dbReference type="InterPro" id="IPR053162">
    <property type="entry name" value="DnaD"/>
</dbReference>
<feature type="domain" description="DnaB/C C-terminal" evidence="2">
    <location>
        <begin position="167"/>
        <end position="227"/>
    </location>
</feature>
<evidence type="ECO:0000256" key="1">
    <source>
        <dbReference type="ARBA" id="ARBA00093462"/>
    </source>
</evidence>
<evidence type="ECO:0000313" key="3">
    <source>
        <dbReference type="EMBL" id="ACD24249.1"/>
    </source>
</evidence>
<dbReference type="Pfam" id="PF07261">
    <property type="entry name" value="DnaB_2"/>
    <property type="match status" value="1"/>
</dbReference>
<dbReference type="HOGENOM" id="CLU_077602_1_0_9"/>
<reference evidence="3" key="2">
    <citation type="submission" date="2009-08" db="EMBL/GenBank/DDBJ databases">
        <authorList>
            <person name="Shrivastava S."/>
            <person name="Brinkac L.M."/>
            <person name="Dodson R.J."/>
            <person name="Harkins D.M."/>
            <person name="Durkin A.S."/>
            <person name="Sutton G."/>
        </authorList>
    </citation>
    <scope>NUCLEOTIDE SEQUENCE</scope>
    <source>
        <strain evidence="3">Eklund 17B</strain>
    </source>
</reference>
<sequence>MAEKRMFSKTIIDSDAFLDMPLSTQALYFHLSMRADDDGFLNNAKKIMRLICANQNDYDLLLAKRFTIQFDDGICVIKHWRINNYLRKDRYKETIYKEEKAQLRIKENGTYTLNKDIGEPLVYQHETQIRLDETRLEKNSIDKNRLDKNSKSSIVVSNVEVFKHFEKCGFMVTPMLMEKISADIEVYGSQWLIDAATEALERGKINNYKYVIGIIQNWQTEGRDSKKNTKTINSKNQPKPFRFNNFEARDYDYDSLEKKLLGWEDNDNEHGED</sequence>
<dbReference type="SUPFAM" id="SSF158499">
    <property type="entry name" value="DnaD domain-like"/>
    <property type="match status" value="1"/>
</dbReference>
<dbReference type="KEGG" id="cbk:CLL_A2777"/>
<dbReference type="AlphaFoldDB" id="B2TP08"/>
<dbReference type="EMBL" id="CP001056">
    <property type="protein sequence ID" value="ACD24249.1"/>
    <property type="molecule type" value="Genomic_DNA"/>
</dbReference>
<dbReference type="InterPro" id="IPR034829">
    <property type="entry name" value="DnaD-like_sf"/>
</dbReference>
<reference evidence="3" key="1">
    <citation type="submission" date="2009-06" db="EMBL/GenBank/DDBJ databases">
        <authorList>
            <consortium name="US DOE Joint Genome Institute (JGI-PGF)"/>
            <person name="Lucas S."/>
            <person name="Copeland A."/>
            <person name="Lapidus A."/>
            <person name="Glavina del Rio T."/>
            <person name="Dalin E."/>
            <person name="Tice H."/>
            <person name="Bruce D."/>
            <person name="Goodwin L."/>
            <person name="Pitluck S."/>
            <person name="Kyrpides N."/>
            <person name="Mavromatis K."/>
            <person name="Ivanova N."/>
            <person name="Saunders E."/>
            <person name="Brettin T."/>
            <person name="Detter J.C."/>
            <person name="Han C."/>
            <person name="Larimer F."/>
            <person name="Land M."/>
            <person name="Hauser L."/>
            <person name="Markowitz V."/>
            <person name="Cheng J.-F."/>
            <person name="Hugenholtz P."/>
            <person name="Woyke T."/>
            <person name="Wu D."/>
            <person name="Gronow S."/>
            <person name="Klenk H.-P."/>
            <person name="Eisen J.A."/>
        </authorList>
    </citation>
    <scope>NUCLEOTIDE SEQUENCE</scope>
    <source>
        <strain evidence="3">Eklund 17B</strain>
    </source>
</reference>
<organism evidence="3">
    <name type="scientific">Clostridium botulinum (strain Eklund 17B / Type B)</name>
    <dbReference type="NCBI Taxonomy" id="935198"/>
    <lineage>
        <taxon>Bacteria</taxon>
        <taxon>Bacillati</taxon>
        <taxon>Bacillota</taxon>
        <taxon>Clostridia</taxon>
        <taxon>Eubacteriales</taxon>
        <taxon>Clostridiaceae</taxon>
        <taxon>Clostridium</taxon>
    </lineage>
</organism>
<evidence type="ECO:0000259" key="2">
    <source>
        <dbReference type="Pfam" id="PF07261"/>
    </source>
</evidence>
<dbReference type="InterPro" id="IPR006343">
    <property type="entry name" value="DnaB/C_C"/>
</dbReference>
<dbReference type="PANTHER" id="PTHR37293:SF5">
    <property type="entry name" value="DNA REPLICATION PROTEIN"/>
    <property type="match status" value="1"/>
</dbReference>
<name>B2TP08_CLOBB</name>
<comment type="similarity">
    <text evidence="1">Belongs to the DnaB/DnaD family.</text>
</comment>
<dbReference type="PATRIC" id="fig|935198.13.peg.2739"/>
<dbReference type="NCBIfam" id="TIGR01446">
    <property type="entry name" value="DnaD_dom"/>
    <property type="match status" value="1"/>
</dbReference>